<evidence type="ECO:0000313" key="1">
    <source>
        <dbReference type="EMBL" id="CAK9257890.1"/>
    </source>
</evidence>
<gene>
    <name evidence="1" type="ORF">CSSPJE1EN1_LOCUS3368</name>
</gene>
<accession>A0ABP0VWY0</accession>
<organism evidence="1 2">
    <name type="scientific">Sphagnum jensenii</name>
    <dbReference type="NCBI Taxonomy" id="128206"/>
    <lineage>
        <taxon>Eukaryota</taxon>
        <taxon>Viridiplantae</taxon>
        <taxon>Streptophyta</taxon>
        <taxon>Embryophyta</taxon>
        <taxon>Bryophyta</taxon>
        <taxon>Sphagnophytina</taxon>
        <taxon>Sphagnopsida</taxon>
        <taxon>Sphagnales</taxon>
        <taxon>Sphagnaceae</taxon>
        <taxon>Sphagnum</taxon>
    </lineage>
</organism>
<protein>
    <recommendedName>
        <fullName evidence="3">Glutamine amidotransferase domain-containing protein</fullName>
    </recommendedName>
</protein>
<dbReference type="Proteomes" id="UP001497444">
    <property type="component" value="Chromosome 11"/>
</dbReference>
<dbReference type="EMBL" id="OZ020106">
    <property type="protein sequence ID" value="CAK9257890.1"/>
    <property type="molecule type" value="Genomic_DNA"/>
</dbReference>
<sequence>MVMHNEDGILVWQHHRLLPDIVVGNVFDVSNNQSWLTELPSVPFVKKQGTLLMAMMHRHCPHHTVQFHPEECGYRYMVNRFLRTSAKSLRCIASSNLGSLQKRLQSKIQSKKWQLHRLILAMTRTKISVLLFQILQV</sequence>
<keyword evidence="2" id="KW-1185">Reference proteome</keyword>
<evidence type="ECO:0008006" key="3">
    <source>
        <dbReference type="Google" id="ProtNLM"/>
    </source>
</evidence>
<name>A0ABP0VWY0_9BRYO</name>
<reference evidence="1" key="1">
    <citation type="submission" date="2024-02" db="EMBL/GenBank/DDBJ databases">
        <authorList>
            <consortium name="ELIXIR-Norway"/>
            <consortium name="Elixir Norway"/>
        </authorList>
    </citation>
    <scope>NUCLEOTIDE SEQUENCE</scope>
</reference>
<proteinExistence type="predicted"/>
<evidence type="ECO:0000313" key="2">
    <source>
        <dbReference type="Proteomes" id="UP001497444"/>
    </source>
</evidence>